<dbReference type="AlphaFoldDB" id="A0A0A7GGY1"/>
<dbReference type="EMBL" id="CP009552">
    <property type="protein sequence ID" value="AIY91123.1"/>
    <property type="molecule type" value="Genomic_DNA"/>
</dbReference>
<dbReference type="RefSeq" id="WP_318249214.1">
    <property type="nucleotide sequence ID" value="NZ_CP009552.1"/>
</dbReference>
<name>A0A0A7GGY1_GEOAI</name>
<protein>
    <submittedName>
        <fullName evidence="1">Uncharacterized protein</fullName>
    </submittedName>
</protein>
<accession>A0A0A7GGY1</accession>
<evidence type="ECO:0000313" key="1">
    <source>
        <dbReference type="EMBL" id="AIY91123.1"/>
    </source>
</evidence>
<reference evidence="1 2" key="1">
    <citation type="journal article" date="2015" name="Appl. Environ. Microbiol.">
        <title>The Geoglobus acetivorans genome: Fe(III) reduction, acetate utilization, autotrophic growth, and degradation of aromatic compounds in a hyperthermophilic archaeon.</title>
        <authorList>
            <person name="Mardanov A.V."/>
            <person name="Slododkina G.B."/>
            <person name="Slobodkin A.I."/>
            <person name="Beletsky A.V."/>
            <person name="Gavrilov S.N."/>
            <person name="Kublanov I.V."/>
            <person name="Bonch-Osmolovskaya E.A."/>
            <person name="Skryabin K.G."/>
            <person name="Ravin N.V."/>
        </authorList>
    </citation>
    <scope>NUCLEOTIDE SEQUENCE [LARGE SCALE GENOMIC DNA]</scope>
    <source>
        <strain evidence="1 2">SBH6</strain>
    </source>
</reference>
<dbReference type="KEGG" id="gac:GACE_2099"/>
<gene>
    <name evidence="1" type="ORF">GACE_2099</name>
</gene>
<dbReference type="HOGENOM" id="CLU_3282707_0_0_2"/>
<dbReference type="STRING" id="565033.GACE_2099"/>
<dbReference type="GeneID" id="85731487"/>
<organism evidence="1 2">
    <name type="scientific">Geoglobus acetivorans</name>
    <dbReference type="NCBI Taxonomy" id="565033"/>
    <lineage>
        <taxon>Archaea</taxon>
        <taxon>Methanobacteriati</taxon>
        <taxon>Methanobacteriota</taxon>
        <taxon>Archaeoglobi</taxon>
        <taxon>Archaeoglobales</taxon>
        <taxon>Archaeoglobaceae</taxon>
        <taxon>Geoglobus</taxon>
    </lineage>
</organism>
<sequence length="40" mass="4489">MFKIVLIEQGTGTVYRVKGSNPVKLAFSVVRFVRQKYGGD</sequence>
<evidence type="ECO:0000313" key="2">
    <source>
        <dbReference type="Proteomes" id="UP000030624"/>
    </source>
</evidence>
<dbReference type="Proteomes" id="UP000030624">
    <property type="component" value="Chromosome"/>
</dbReference>
<proteinExistence type="predicted"/>